<dbReference type="AlphaFoldDB" id="A0A973W8U4"/>
<protein>
    <recommendedName>
        <fullName evidence="2">Metallo-beta-lactamase domain-containing protein</fullName>
    </recommendedName>
</protein>
<organism evidence="1">
    <name type="scientific">Bradyrhizobium septentrionale</name>
    <dbReference type="NCBI Taxonomy" id="1404411"/>
    <lineage>
        <taxon>Bacteria</taxon>
        <taxon>Pseudomonadati</taxon>
        <taxon>Pseudomonadota</taxon>
        <taxon>Alphaproteobacteria</taxon>
        <taxon>Hyphomicrobiales</taxon>
        <taxon>Nitrobacteraceae</taxon>
        <taxon>Bradyrhizobium</taxon>
    </lineage>
</organism>
<dbReference type="PANTHER" id="PTHR30619:SF1">
    <property type="entry name" value="RECOMBINATION PROTEIN 2"/>
    <property type="match status" value="1"/>
</dbReference>
<gene>
    <name evidence="1" type="ORF">HAP48_042045</name>
</gene>
<sequence>MFRLTMHPASDGDALLLSWGKSTDLRHALIDFGRTKDYRRLAPLLRRVREFDLVVLTHIDADHIEGAVPLFRERPLPFSANQVWFNGYQQLEAANDRLPSSERETLGAKQAEKITVGIINSKWRWNAAFSSGIVSTDSPEAKASIPFDGGLSLKLLSPDDRKLALLLPTWEAELKKAGLRTTDPDEVEESLAAGRVNLSTMNVEALARLPFKEDTTKPNGASIAFLAEASGKRILLAGDAHPGVIERALRARSASEAAPLRLDCLKVSHHGSKANTSPTLLKLIDCTCFAFSTDGTRHDHPDPEAIARILVADQHRPKTLVFNFRQENTEIWDDENLKKRWNYDCVFPTNNSAGASIDLLEAG</sequence>
<name>A0A973W8U4_9BRAD</name>
<dbReference type="InterPro" id="IPR052159">
    <property type="entry name" value="Competence_DNA_uptake"/>
</dbReference>
<accession>A0A973W8U4</accession>
<comment type="caution">
    <text evidence="1">The sequence shown here is derived from an EMBL/GenBank/DDBJ whole genome shotgun (WGS) entry which is preliminary data.</text>
</comment>
<proteinExistence type="predicted"/>
<dbReference type="PANTHER" id="PTHR30619">
    <property type="entry name" value="DNA INTERNALIZATION/COMPETENCE PROTEIN COMEC/REC2"/>
    <property type="match status" value="1"/>
</dbReference>
<dbReference type="EMBL" id="JAAOLE020000001">
    <property type="protein sequence ID" value="NVI49310.1"/>
    <property type="molecule type" value="Genomic_DNA"/>
</dbReference>
<evidence type="ECO:0000313" key="1">
    <source>
        <dbReference type="EMBL" id="NVI49310.1"/>
    </source>
</evidence>
<dbReference type="SUPFAM" id="SSF56281">
    <property type="entry name" value="Metallo-hydrolase/oxidoreductase"/>
    <property type="match status" value="1"/>
</dbReference>
<evidence type="ECO:0008006" key="2">
    <source>
        <dbReference type="Google" id="ProtNLM"/>
    </source>
</evidence>
<dbReference type="InterPro" id="IPR036866">
    <property type="entry name" value="RibonucZ/Hydroxyglut_hydro"/>
</dbReference>
<reference evidence="1" key="1">
    <citation type="submission" date="2020-06" db="EMBL/GenBank/DDBJ databases">
        <title>Whole Genome Sequence of Bradyrhizobium sp. Strain 1S1.</title>
        <authorList>
            <person name="Bromfield E.S.P."/>
            <person name="Cloutier S."/>
        </authorList>
    </citation>
    <scope>NUCLEOTIDE SEQUENCE [LARGE SCALE GENOMIC DNA]</scope>
    <source>
        <strain evidence="1">1S1</strain>
    </source>
</reference>
<dbReference type="Gene3D" id="3.60.15.10">
    <property type="entry name" value="Ribonuclease Z/Hydroxyacylglutathione hydrolase-like"/>
    <property type="match status" value="1"/>
</dbReference>